<gene>
    <name evidence="3" type="ORF">QRO08_09765</name>
</gene>
<evidence type="ECO:0000256" key="2">
    <source>
        <dbReference type="SAM" id="MobiDB-lite"/>
    </source>
</evidence>
<organism evidence="3 4">
    <name type="scientific">Paracidovorax citrulli</name>
    <name type="common">Acidovorax citrulli</name>
    <dbReference type="NCBI Taxonomy" id="80869"/>
    <lineage>
        <taxon>Bacteria</taxon>
        <taxon>Pseudomonadati</taxon>
        <taxon>Pseudomonadota</taxon>
        <taxon>Betaproteobacteria</taxon>
        <taxon>Burkholderiales</taxon>
        <taxon>Comamonadaceae</taxon>
        <taxon>Paracidovorax</taxon>
    </lineage>
</organism>
<evidence type="ECO:0000256" key="1">
    <source>
        <dbReference type="SAM" id="Coils"/>
    </source>
</evidence>
<dbReference type="EMBL" id="CP127363">
    <property type="protein sequence ID" value="WIY50824.1"/>
    <property type="molecule type" value="Genomic_DNA"/>
</dbReference>
<feature type="compositionally biased region" description="Low complexity" evidence="2">
    <location>
        <begin position="83"/>
        <end position="109"/>
    </location>
</feature>
<feature type="compositionally biased region" description="Low complexity" evidence="2">
    <location>
        <begin position="62"/>
        <end position="75"/>
    </location>
</feature>
<evidence type="ECO:0000313" key="4">
    <source>
        <dbReference type="Proteomes" id="UP001242732"/>
    </source>
</evidence>
<feature type="compositionally biased region" description="Acidic residues" evidence="2">
    <location>
        <begin position="22"/>
        <end position="33"/>
    </location>
</feature>
<name>A0ABY9AV64_PARCI</name>
<dbReference type="Proteomes" id="UP001242732">
    <property type="component" value="Chromosome"/>
</dbReference>
<feature type="coiled-coil region" evidence="1">
    <location>
        <begin position="154"/>
        <end position="191"/>
    </location>
</feature>
<accession>A0ABY9AV64</accession>
<keyword evidence="1" id="KW-0175">Coiled coil</keyword>
<reference evidence="3 4" key="1">
    <citation type="submission" date="2023-06" db="EMBL/GenBank/DDBJ databases">
        <authorList>
            <person name="Ham H."/>
            <person name="Park D.S."/>
        </authorList>
    </citation>
    <scope>NUCLEOTIDE SEQUENCE [LARGE SCALE GENOMIC DNA]</scope>
    <source>
        <strain evidence="3 4">KACC 17005</strain>
    </source>
</reference>
<evidence type="ECO:0008006" key="5">
    <source>
        <dbReference type="Google" id="ProtNLM"/>
    </source>
</evidence>
<feature type="compositionally biased region" description="Basic and acidic residues" evidence="2">
    <location>
        <begin position="34"/>
        <end position="43"/>
    </location>
</feature>
<dbReference type="RefSeq" id="WP_011795474.1">
    <property type="nucleotide sequence ID" value="NZ_CP023687.1"/>
</dbReference>
<feature type="region of interest" description="Disordered" evidence="2">
    <location>
        <begin position="281"/>
        <end position="301"/>
    </location>
</feature>
<protein>
    <recommendedName>
        <fullName evidence="5">Scaffolding protein</fullName>
    </recommendedName>
</protein>
<feature type="region of interest" description="Disordered" evidence="2">
    <location>
        <begin position="1"/>
        <end position="128"/>
    </location>
</feature>
<evidence type="ECO:0000313" key="3">
    <source>
        <dbReference type="EMBL" id="WIY50824.1"/>
    </source>
</evidence>
<keyword evidence="4" id="KW-1185">Reference proteome</keyword>
<sequence>MTMDKDDDRLRLLSDAERAAMEDDDYNPDEDNDAALREIGRGELDDDEEGGEGEGEGEKGRAAAPAPAPAQAAAPSPTPAPAPAAAAADAPAPAAAPAPAEDAAAVPGAKPAPAPAPHPTYKAELPADYDDKVAANKAALTDLRTKFDNGEVDASEYHAKLDELQEQRADLREAKTRAQVAREMQEQAESNAWVSAINTFVTDAATKAELGLVDYAKDQAKAADLDVFVKALAAAPENAAKPHRWFLEEGHKRVVALHGIATGKTAAPAPRKPDASAVVTNLADVPGGGGDADPSGDEFSDLDKLSGLEYERALAGLSPDKRERYLRG</sequence>
<feature type="compositionally biased region" description="Acidic residues" evidence="2">
    <location>
        <begin position="44"/>
        <end position="55"/>
    </location>
</feature>
<feature type="compositionally biased region" description="Basic and acidic residues" evidence="2">
    <location>
        <begin position="1"/>
        <end position="21"/>
    </location>
</feature>
<proteinExistence type="predicted"/>